<sequence length="72" mass="7818">MATTKRTVYLISEQQRNALLNYLQDRPYREVAAGIQLLLNAPTAKIDVELPDDAPAEAEASEATVEEASTAA</sequence>
<gene>
    <name evidence="2" type="ORF">QQ91_023120</name>
</gene>
<accession>A0A0C1YKM8</accession>
<comment type="caution">
    <text evidence="2">The sequence shown here is derived from an EMBL/GenBank/DDBJ whole genome shotgun (WGS) entry which is preliminary data.</text>
</comment>
<name>A0A0C1YKM8_9CYAN</name>
<evidence type="ECO:0000313" key="2">
    <source>
        <dbReference type="EMBL" id="NEV69988.1"/>
    </source>
</evidence>
<dbReference type="AlphaFoldDB" id="A0A0C1YKM8"/>
<reference evidence="2" key="2">
    <citation type="journal article" date="2015" name="Genome Announc.">
        <title>Draft Genome Sequence of Filamentous Marine Cyanobacterium Lyngbya confervoides Strain BDU141951.</title>
        <authorList>
            <person name="Chandrababunaidu M.M."/>
            <person name="Sen D."/>
            <person name="Tripathy S."/>
        </authorList>
    </citation>
    <scope>NUCLEOTIDE SEQUENCE</scope>
    <source>
        <strain evidence="2">BDU141951</strain>
    </source>
</reference>
<feature type="region of interest" description="Disordered" evidence="1">
    <location>
        <begin position="53"/>
        <end position="72"/>
    </location>
</feature>
<evidence type="ECO:0000256" key="1">
    <source>
        <dbReference type="SAM" id="MobiDB-lite"/>
    </source>
</evidence>
<feature type="compositionally biased region" description="Low complexity" evidence="1">
    <location>
        <begin position="61"/>
        <end position="72"/>
    </location>
</feature>
<protein>
    <submittedName>
        <fullName evidence="2">Uncharacterized protein</fullName>
    </submittedName>
</protein>
<proteinExistence type="predicted"/>
<organism evidence="2">
    <name type="scientific">Lyngbya confervoides BDU141951</name>
    <dbReference type="NCBI Taxonomy" id="1574623"/>
    <lineage>
        <taxon>Bacteria</taxon>
        <taxon>Bacillati</taxon>
        <taxon>Cyanobacteriota</taxon>
        <taxon>Cyanophyceae</taxon>
        <taxon>Oscillatoriophycideae</taxon>
        <taxon>Oscillatoriales</taxon>
        <taxon>Microcoleaceae</taxon>
        <taxon>Lyngbya</taxon>
    </lineage>
</organism>
<reference evidence="2" key="3">
    <citation type="submission" date="2020-02" db="EMBL/GenBank/DDBJ databases">
        <authorList>
            <person name="Sarangi A.N."/>
            <person name="Ghosh S."/>
            <person name="Mukherjee M."/>
            <person name="Tripathy S."/>
        </authorList>
    </citation>
    <scope>NUCLEOTIDE SEQUENCE</scope>
    <source>
        <strain evidence="2">BDU141951</strain>
    </source>
</reference>
<dbReference type="EMBL" id="JTHE02000003">
    <property type="protein sequence ID" value="NEV69988.1"/>
    <property type="molecule type" value="Genomic_DNA"/>
</dbReference>
<reference evidence="2" key="1">
    <citation type="submission" date="2014-11" db="EMBL/GenBank/DDBJ databases">
        <authorList>
            <person name="Malar M.C."/>
            <person name="Sen D."/>
            <person name="Tripathy S."/>
        </authorList>
    </citation>
    <scope>NUCLEOTIDE SEQUENCE</scope>
    <source>
        <strain evidence="2">BDU141951</strain>
    </source>
</reference>